<evidence type="ECO:0000313" key="2">
    <source>
        <dbReference type="EMBL" id="OGY61584.1"/>
    </source>
</evidence>
<dbReference type="STRING" id="1797692.A3I33_00440"/>
<dbReference type="EMBL" id="MHJA01000006">
    <property type="protein sequence ID" value="OGY61584.1"/>
    <property type="molecule type" value="Genomic_DNA"/>
</dbReference>
<feature type="transmembrane region" description="Helical" evidence="1">
    <location>
        <begin position="38"/>
        <end position="58"/>
    </location>
</feature>
<protein>
    <submittedName>
        <fullName evidence="2">Uncharacterized protein</fullName>
    </submittedName>
</protein>
<proteinExistence type="predicted"/>
<comment type="caution">
    <text evidence="2">The sequence shown here is derived from an EMBL/GenBank/DDBJ whole genome shotgun (WGS) entry which is preliminary data.</text>
</comment>
<keyword evidence="1" id="KW-0472">Membrane</keyword>
<keyword evidence="1" id="KW-1133">Transmembrane helix</keyword>
<sequence length="62" mass="7037">MSQKNYFVLSGTIFAIVFLLHALRLLNAWDVVIGSWQVPVWVSWFGVVVAGVLAWSAFKRNK</sequence>
<organism evidence="2 3">
    <name type="scientific">Candidatus Colwellbacteria bacterium RIFCSPLOWO2_02_FULL_45_11</name>
    <dbReference type="NCBI Taxonomy" id="1797692"/>
    <lineage>
        <taxon>Bacteria</taxon>
        <taxon>Candidatus Colwelliibacteriota</taxon>
    </lineage>
</organism>
<dbReference type="Proteomes" id="UP000176544">
    <property type="component" value="Unassembled WGS sequence"/>
</dbReference>
<keyword evidence="1" id="KW-0812">Transmembrane</keyword>
<name>A0A1G1ZAN9_9BACT</name>
<gene>
    <name evidence="2" type="ORF">A3I33_00440</name>
</gene>
<evidence type="ECO:0000313" key="3">
    <source>
        <dbReference type="Proteomes" id="UP000176544"/>
    </source>
</evidence>
<reference evidence="2 3" key="1">
    <citation type="journal article" date="2016" name="Nat. Commun.">
        <title>Thousands of microbial genomes shed light on interconnected biogeochemical processes in an aquifer system.</title>
        <authorList>
            <person name="Anantharaman K."/>
            <person name="Brown C.T."/>
            <person name="Hug L.A."/>
            <person name="Sharon I."/>
            <person name="Castelle C.J."/>
            <person name="Probst A.J."/>
            <person name="Thomas B.C."/>
            <person name="Singh A."/>
            <person name="Wilkins M.J."/>
            <person name="Karaoz U."/>
            <person name="Brodie E.L."/>
            <person name="Williams K.H."/>
            <person name="Hubbard S.S."/>
            <person name="Banfield J.F."/>
        </authorList>
    </citation>
    <scope>NUCLEOTIDE SEQUENCE [LARGE SCALE GENOMIC DNA]</scope>
</reference>
<accession>A0A1G1ZAN9</accession>
<dbReference type="AlphaFoldDB" id="A0A1G1ZAN9"/>
<evidence type="ECO:0000256" key="1">
    <source>
        <dbReference type="SAM" id="Phobius"/>
    </source>
</evidence>